<evidence type="ECO:0000256" key="4">
    <source>
        <dbReference type="ARBA" id="ARBA00022679"/>
    </source>
</evidence>
<comment type="caution">
    <text evidence="16">The sequence shown here is derived from an EMBL/GenBank/DDBJ whole genome shotgun (WGS) entry which is preliminary data.</text>
</comment>
<gene>
    <name evidence="16" type="ORF">CYMTET_55679</name>
</gene>
<keyword evidence="10" id="KW-1015">Disulfide bond</keyword>
<evidence type="ECO:0000313" key="16">
    <source>
        <dbReference type="EMBL" id="KAK3234054.1"/>
    </source>
</evidence>
<accession>A0AAE0EN43</accession>
<feature type="compositionally biased region" description="Basic and acidic residues" evidence="14">
    <location>
        <begin position="984"/>
        <end position="1001"/>
    </location>
</feature>
<keyword evidence="17" id="KW-1185">Reference proteome</keyword>
<evidence type="ECO:0000256" key="9">
    <source>
        <dbReference type="ARBA" id="ARBA00023136"/>
    </source>
</evidence>
<evidence type="ECO:0000256" key="8">
    <source>
        <dbReference type="ARBA" id="ARBA00023034"/>
    </source>
</evidence>
<dbReference type="PANTHER" id="PTHR46059">
    <property type="entry name" value="BETA-GALACTOSIDE ALPHA-2,6-SIALYLTRANSFERASE"/>
    <property type="match status" value="1"/>
</dbReference>
<feature type="domain" description="Magnesium transporter MgtE intracellular" evidence="15">
    <location>
        <begin position="733"/>
        <end position="813"/>
    </location>
</feature>
<evidence type="ECO:0000256" key="10">
    <source>
        <dbReference type="ARBA" id="ARBA00023157"/>
    </source>
</evidence>
<dbReference type="Pfam" id="PF03448">
    <property type="entry name" value="MgtE_N"/>
    <property type="match status" value="1"/>
</dbReference>
<feature type="region of interest" description="Disordered" evidence="14">
    <location>
        <begin position="1255"/>
        <end position="1275"/>
    </location>
</feature>
<name>A0AAE0EN43_9CHLO</name>
<dbReference type="Pfam" id="PF00777">
    <property type="entry name" value="Glyco_transf_29"/>
    <property type="match status" value="1"/>
</dbReference>
<evidence type="ECO:0000256" key="13">
    <source>
        <dbReference type="ARBA" id="ARBA00034329"/>
    </source>
</evidence>
<dbReference type="InterPro" id="IPR038076">
    <property type="entry name" value="MgtE_N_sf"/>
</dbReference>
<keyword evidence="11" id="KW-0325">Glycoprotein</keyword>
<dbReference type="Gene3D" id="1.25.60.10">
    <property type="entry name" value="MgtE N-terminal domain-like"/>
    <property type="match status" value="1"/>
</dbReference>
<reference evidence="16 17" key="1">
    <citation type="journal article" date="2015" name="Genome Biol. Evol.">
        <title>Comparative Genomics of a Bacterivorous Green Alga Reveals Evolutionary Causalities and Consequences of Phago-Mixotrophic Mode of Nutrition.</title>
        <authorList>
            <person name="Burns J.A."/>
            <person name="Paasch A."/>
            <person name="Narechania A."/>
            <person name="Kim E."/>
        </authorList>
    </citation>
    <scope>NUCLEOTIDE SEQUENCE [LARGE SCALE GENOMIC DNA]</scope>
    <source>
        <strain evidence="16 17">PLY_AMNH</strain>
    </source>
</reference>
<keyword evidence="6" id="KW-0735">Signal-anchor</keyword>
<keyword evidence="3" id="KW-0328">Glycosyltransferase</keyword>
<comment type="subcellular location">
    <subcellularLocation>
        <location evidence="1">Golgi apparatus</location>
        <location evidence="1">Golgi stack membrane</location>
        <topology evidence="1">Single-pass type II membrane protein</topology>
    </subcellularLocation>
</comment>
<evidence type="ECO:0000256" key="3">
    <source>
        <dbReference type="ARBA" id="ARBA00022676"/>
    </source>
</evidence>
<evidence type="ECO:0000256" key="1">
    <source>
        <dbReference type="ARBA" id="ARBA00004447"/>
    </source>
</evidence>
<evidence type="ECO:0000259" key="15">
    <source>
        <dbReference type="Pfam" id="PF03448"/>
    </source>
</evidence>
<dbReference type="EMBL" id="LGRX02035567">
    <property type="protein sequence ID" value="KAK3234054.1"/>
    <property type="molecule type" value="Genomic_DNA"/>
</dbReference>
<feature type="region of interest" description="Disordered" evidence="14">
    <location>
        <begin position="963"/>
        <end position="1046"/>
    </location>
</feature>
<keyword evidence="7" id="KW-1133">Transmembrane helix</keyword>
<comment type="similarity">
    <text evidence="2">Belongs to the glycosyltransferase 29 family.</text>
</comment>
<organism evidence="16 17">
    <name type="scientific">Cymbomonas tetramitiformis</name>
    <dbReference type="NCBI Taxonomy" id="36881"/>
    <lineage>
        <taxon>Eukaryota</taxon>
        <taxon>Viridiplantae</taxon>
        <taxon>Chlorophyta</taxon>
        <taxon>Pyramimonadophyceae</taxon>
        <taxon>Pyramimonadales</taxon>
        <taxon>Pyramimonadaceae</taxon>
        <taxon>Cymbomonas</taxon>
    </lineage>
</organism>
<evidence type="ECO:0000313" key="17">
    <source>
        <dbReference type="Proteomes" id="UP001190700"/>
    </source>
</evidence>
<dbReference type="PANTHER" id="PTHR46059:SF1">
    <property type="entry name" value="BETA-GALACTOSIDE ALPHA-2,6-SIALYLTRANSFERASE"/>
    <property type="match status" value="1"/>
</dbReference>
<evidence type="ECO:0000256" key="12">
    <source>
        <dbReference type="ARBA" id="ARBA00034249"/>
    </source>
</evidence>
<dbReference type="Gene3D" id="3.90.1480.20">
    <property type="entry name" value="Glycosyl transferase family 29"/>
    <property type="match status" value="1"/>
</dbReference>
<evidence type="ECO:0000256" key="11">
    <source>
        <dbReference type="ARBA" id="ARBA00023180"/>
    </source>
</evidence>
<dbReference type="InterPro" id="IPR038578">
    <property type="entry name" value="GT29-like_sf"/>
</dbReference>
<keyword evidence="4" id="KW-0808">Transferase</keyword>
<proteinExistence type="inferred from homology"/>
<keyword evidence="8" id="KW-0333">Golgi apparatus</keyword>
<evidence type="ECO:0000256" key="14">
    <source>
        <dbReference type="SAM" id="MobiDB-lite"/>
    </source>
</evidence>
<dbReference type="InterPro" id="IPR006668">
    <property type="entry name" value="Mg_transptr_MgtE_intracell_dom"/>
</dbReference>
<evidence type="ECO:0000256" key="6">
    <source>
        <dbReference type="ARBA" id="ARBA00022968"/>
    </source>
</evidence>
<dbReference type="InterPro" id="IPR001675">
    <property type="entry name" value="Glyco_trans_29"/>
</dbReference>
<evidence type="ECO:0000256" key="5">
    <source>
        <dbReference type="ARBA" id="ARBA00022692"/>
    </source>
</evidence>
<evidence type="ECO:0000256" key="7">
    <source>
        <dbReference type="ARBA" id="ARBA00022989"/>
    </source>
</evidence>
<dbReference type="GO" id="GO:0003835">
    <property type="term" value="F:beta-galactoside alpha-2,6-sialyltransferase activity"/>
    <property type="evidence" value="ECO:0007669"/>
    <property type="project" value="UniProtKB-EC"/>
</dbReference>
<feature type="region of interest" description="Disordered" evidence="14">
    <location>
        <begin position="464"/>
        <end position="582"/>
    </location>
</feature>
<dbReference type="SUPFAM" id="SSF158791">
    <property type="entry name" value="MgtE N-terminal domain-like"/>
    <property type="match status" value="2"/>
</dbReference>
<feature type="compositionally biased region" description="Polar residues" evidence="14">
    <location>
        <begin position="562"/>
        <end position="582"/>
    </location>
</feature>
<dbReference type="Proteomes" id="UP001190700">
    <property type="component" value="Unassembled WGS sequence"/>
</dbReference>
<keyword evidence="5" id="KW-0812">Transmembrane</keyword>
<comment type="catalytic activity">
    <reaction evidence="12">
        <text>a beta-D-galactoside + CMP-N-acetyl-beta-neuraminate = an N-acetyl-alpha-neuraminyl-(2-&gt;6)-beta-D-galactosyl derivative + CMP + H(+)</text>
        <dbReference type="Rhea" id="RHEA:52104"/>
        <dbReference type="ChEBI" id="CHEBI:15378"/>
        <dbReference type="ChEBI" id="CHEBI:28034"/>
        <dbReference type="ChEBI" id="CHEBI:57812"/>
        <dbReference type="ChEBI" id="CHEBI:60377"/>
        <dbReference type="ChEBI" id="CHEBI:136398"/>
        <dbReference type="EC" id="2.4.3.1"/>
    </reaction>
</comment>
<sequence>MFSPRDMLFVPHLTEKLRQNDEYPASEASSVSSLSIDCDISEQHTFRKETSGSLFARYRIPKHRRTDCQDAHSKTDEAPATTSRLRLSNPRNLPAIALGTSISVEDVSILPQRREIKNADIPVGYYSSAVRNSDRPENEACCYPDCLCTGARGGPPVRHCCVTGCVSTFHSICQANFELQDDIECEYTDICAYHLNERENAKRAMVALVEDDHTQQFICAFWNNPQTCIWSRDVGRLRTIRLGQGRKKKVKPWWSNKIRGVNYRFPYLLCRLRREIKISTTLPYASSLHMRKFLDADKVQNIRNSTQITDKLEEWWEVLDAQRRGCCSFNDYTLMYERLRRCWLPRSHSHNAFAENLEADWLMDCQGASEMSKLLVQDAIFGFIQDLAEVQNRPCVAQFLDATFAEVTDVAESGRASWRPMPQIRYLFDPTETLEQDPTTISSIAVPKMRSIAPLQALARLAPRTKSNEPAKGQQAAPPAAARKAKAVVDSANSLNSKSGAKKVTQKASLRAHQGKRAAMLQSLKLENLQNNPRTAQAKEPSRSPPVLKAAADSPEEAVHSLPSSPEGTCETASMDTPSDATQNIDIPAAALALQQMTPEMVAEFAAKLPPDVGAQIFAELKLDFAAKVLDAMLDNITPESASVAVAIARELDQSLLVSIMGRGRPSMCAALLVQLEASLAAELLAKLIPDWLVAAGVCAPMMPSLCAKIFVEMEPPVVAKLLTFMDPEVAGQRLVALLRASLEIVDAVLRELPQQCLQDVLLALSDPDAALLLSRLSPDQVMDFFQALDADVAARMFAAMDPELSSELFQILAARDPRLSAAIVSRLPADRAKWLINDLSTHDVALARSIVSHAKRTVEKGEWKSVGDLSRANTNIRNASDVKRLMRLSQQRQKSMMMNFATAANVLGEDDDEEDDDTNWRFSGLFDSSSDDESYTDLLNSAEEDCDSEEILGILTKKKKKKRSNKTMAWQEGISGESEEIGGEDRAGLPEELGESRSMPHLEGYASERRRSRHDRGARDGGPFSKDAGSVLHPPPRSRWRNPHSIMSPEAVSQMLQRAHLMRVCALHLNLKMQQFSAAFVQKHAAPGVRKYVEMTADAMNQLVHMAMQLNLLSLVLAVLNCASSCRAEQIEGFIPVVNSVAKLVLAPSAQFNPGWSEQEQQGIHKVLRRAVTSNAQMREMVQHSAKTMQQAHVTKTLQKNAALSPQHMQGITDLNRLQHTMNDMEDWLMHQSEGILQHVTSLSTLVVGKQIKSPSPTKMLPATTRSPEAKQRASSIDRQQLSVATYVKWIDGFLVAIVVVFSFAKFTEYGRTYHVSIPDAESRFSLPVTTIQRLSRDDRRGTSHQRPPILTEHLLQDLSLPLLNVSQVVVYGKISHKQQLLLHLIQKEVEDLTDFLPQVAFKHKFDTCAVVGTSIGMLWDAAGASIDAAAAVMRFNDAPTKAYESSVGQRTTVRAMNKAGVTALLSSKVGRDGRRKSPGAKTLVLLGDVPIAQYIELRQKYPECLTYYLSPELRIAAKKLHKKLRERMIASGMKTVEHMKSAYPLWLEGVFFMCHVCKDLKLYGFAPSLPGEPEVYYKLAGQSLANDLPADELTYFMLRAMTLEGYLHMHD</sequence>
<keyword evidence="9" id="KW-0472">Membrane</keyword>
<dbReference type="GO" id="GO:0032580">
    <property type="term" value="C:Golgi cisterna membrane"/>
    <property type="evidence" value="ECO:0007669"/>
    <property type="project" value="UniProtKB-SubCell"/>
</dbReference>
<feature type="compositionally biased region" description="Low complexity" evidence="14">
    <location>
        <begin position="464"/>
        <end position="482"/>
    </location>
</feature>
<dbReference type="EC" id="2.4.3.1" evidence="13"/>
<evidence type="ECO:0000256" key="2">
    <source>
        <dbReference type="ARBA" id="ARBA00006003"/>
    </source>
</evidence>
<protein>
    <recommendedName>
        <fullName evidence="13">beta-galactoside alpha-(2,6)-sialyltransferase</fullName>
        <ecNumber evidence="13">2.4.3.1</ecNumber>
    </recommendedName>
</protein>